<reference evidence="1 2" key="1">
    <citation type="submission" date="2016-10" db="EMBL/GenBank/DDBJ databases">
        <authorList>
            <person name="de Groot N.N."/>
        </authorList>
    </citation>
    <scope>NUCLEOTIDE SEQUENCE [LARGE SCALE GENOMIC DNA]</scope>
    <source>
        <strain evidence="1 2">CGMCC 4.5727</strain>
    </source>
</reference>
<sequence length="177" mass="20186">MRYAVAAAAGFFFGTSALRLLCGRGSAPAGGPAAPACHHPALDEELRHREARAHQQRMHWELLSKAIDDPALAEVIDTYRVELSPEKRRQMMYANLWYVNALHLHMSGLLTKRELFGHLRDLFQSPYICEYWEMTRHHRLALDPESEEAEIGRMAEELYQELQDGDGDWFVVGAPPD</sequence>
<keyword evidence="2" id="KW-1185">Reference proteome</keyword>
<dbReference type="STRING" id="417292.SAMN05421806_106208"/>
<proteinExistence type="predicted"/>
<evidence type="ECO:0000313" key="1">
    <source>
        <dbReference type="EMBL" id="SDK31951.1"/>
    </source>
</evidence>
<evidence type="ECO:0000313" key="2">
    <source>
        <dbReference type="Proteomes" id="UP000199155"/>
    </source>
</evidence>
<organism evidence="1 2">
    <name type="scientific">Streptomyces indicus</name>
    <dbReference type="NCBI Taxonomy" id="417292"/>
    <lineage>
        <taxon>Bacteria</taxon>
        <taxon>Bacillati</taxon>
        <taxon>Actinomycetota</taxon>
        <taxon>Actinomycetes</taxon>
        <taxon>Kitasatosporales</taxon>
        <taxon>Streptomycetaceae</taxon>
        <taxon>Streptomyces</taxon>
    </lineage>
</organism>
<dbReference type="Pfam" id="PF19560">
    <property type="entry name" value="DUF6082"/>
    <property type="match status" value="1"/>
</dbReference>
<dbReference type="InterPro" id="IPR045728">
    <property type="entry name" value="DUF6082"/>
</dbReference>
<dbReference type="AlphaFoldDB" id="A0A1G9AX93"/>
<dbReference type="Proteomes" id="UP000199155">
    <property type="component" value="Unassembled WGS sequence"/>
</dbReference>
<protein>
    <submittedName>
        <fullName evidence="1">Uncharacterized protein</fullName>
    </submittedName>
</protein>
<accession>A0A1G9AX93</accession>
<gene>
    <name evidence="1" type="ORF">SAMN05421806_106208</name>
</gene>
<name>A0A1G9AX93_9ACTN</name>
<dbReference type="EMBL" id="FNFF01000006">
    <property type="protein sequence ID" value="SDK31951.1"/>
    <property type="molecule type" value="Genomic_DNA"/>
</dbReference>